<evidence type="ECO:0000313" key="28">
    <source>
        <dbReference type="Proteomes" id="UP000192247"/>
    </source>
</evidence>
<keyword evidence="5" id="KW-0444">Lipid biosynthesis</keyword>
<evidence type="ECO:0000256" key="6">
    <source>
        <dbReference type="ARBA" id="ARBA00022553"/>
    </source>
</evidence>
<evidence type="ECO:0000256" key="16">
    <source>
        <dbReference type="ARBA" id="ARBA00050435"/>
    </source>
</evidence>
<dbReference type="STRING" id="418985.A0A1V9X4V5"/>
<evidence type="ECO:0000256" key="5">
    <source>
        <dbReference type="ARBA" id="ARBA00022516"/>
    </source>
</evidence>
<evidence type="ECO:0000259" key="26">
    <source>
        <dbReference type="SMART" id="SM00822"/>
    </source>
</evidence>
<dbReference type="EC" id="1.1.1.n12" evidence="4"/>
<dbReference type="InterPro" id="IPR002347">
    <property type="entry name" value="SDR_fam"/>
</dbReference>
<dbReference type="GO" id="GO:0005759">
    <property type="term" value="C:mitochondrial matrix"/>
    <property type="evidence" value="ECO:0007669"/>
    <property type="project" value="UniProtKB-SubCell"/>
</dbReference>
<feature type="domain" description="Ketoreductase" evidence="26">
    <location>
        <begin position="12"/>
        <end position="198"/>
    </location>
</feature>
<protein>
    <recommendedName>
        <fullName evidence="20">(3R)-3-hydroxyacyl-CoA dehydrogenase</fullName>
        <ecNumber evidence="19">1.1.1.239</ecNumber>
        <ecNumber evidence="4">1.1.1.n12</ecNumber>
    </recommendedName>
    <alternativeName>
        <fullName evidence="22">17-beta-hydroxysteroid dehydrogenase 8</fullName>
    </alternativeName>
    <alternativeName>
        <fullName evidence="21">3-ketoacyl-[acyl-carrier-protein] reductase alpha subunit</fullName>
    </alternativeName>
    <alternativeName>
        <fullName evidence="24">3-oxoacyl-[acyl-carrier-protein] reductase</fullName>
    </alternativeName>
    <alternativeName>
        <fullName evidence="25">Estradiol 17-beta-dehydrogenase 8</fullName>
    </alternativeName>
    <alternativeName>
        <fullName evidence="23">Testosterone 17-beta-dehydrogenase 8</fullName>
    </alternativeName>
</protein>
<dbReference type="PROSITE" id="PS00061">
    <property type="entry name" value="ADH_SHORT"/>
    <property type="match status" value="1"/>
</dbReference>
<dbReference type="SUPFAM" id="SSF51735">
    <property type="entry name" value="NAD(P)-binding Rossmann-fold domains"/>
    <property type="match status" value="1"/>
</dbReference>
<evidence type="ECO:0000256" key="2">
    <source>
        <dbReference type="ARBA" id="ARBA00005194"/>
    </source>
</evidence>
<dbReference type="FunCoup" id="A0A1V9X4V5">
    <property type="interactions" value="596"/>
</dbReference>
<dbReference type="OrthoDB" id="8123394at2759"/>
<evidence type="ECO:0000256" key="4">
    <source>
        <dbReference type="ARBA" id="ARBA00012456"/>
    </source>
</evidence>
<dbReference type="InParanoid" id="A0A1V9X4V5"/>
<evidence type="ECO:0000256" key="9">
    <source>
        <dbReference type="ARBA" id="ARBA00023027"/>
    </source>
</evidence>
<dbReference type="Pfam" id="PF13561">
    <property type="entry name" value="adh_short_C2"/>
    <property type="match status" value="1"/>
</dbReference>
<evidence type="ECO:0000256" key="21">
    <source>
        <dbReference type="ARBA" id="ARBA00077835"/>
    </source>
</evidence>
<dbReference type="PANTHER" id="PTHR42760">
    <property type="entry name" value="SHORT-CHAIN DEHYDROGENASES/REDUCTASES FAMILY MEMBER"/>
    <property type="match status" value="1"/>
</dbReference>
<dbReference type="PRINTS" id="PR00080">
    <property type="entry name" value="SDRFAMILY"/>
</dbReference>
<dbReference type="Proteomes" id="UP000192247">
    <property type="component" value="Unassembled WGS sequence"/>
</dbReference>
<organism evidence="27 28">
    <name type="scientific">Tropilaelaps mercedesae</name>
    <dbReference type="NCBI Taxonomy" id="418985"/>
    <lineage>
        <taxon>Eukaryota</taxon>
        <taxon>Metazoa</taxon>
        <taxon>Ecdysozoa</taxon>
        <taxon>Arthropoda</taxon>
        <taxon>Chelicerata</taxon>
        <taxon>Arachnida</taxon>
        <taxon>Acari</taxon>
        <taxon>Parasitiformes</taxon>
        <taxon>Mesostigmata</taxon>
        <taxon>Gamasina</taxon>
        <taxon>Dermanyssoidea</taxon>
        <taxon>Laelapidae</taxon>
        <taxon>Tropilaelaps</taxon>
    </lineage>
</organism>
<dbReference type="PRINTS" id="PR00081">
    <property type="entry name" value="GDHRDH"/>
</dbReference>
<evidence type="ECO:0000256" key="3">
    <source>
        <dbReference type="ARBA" id="ARBA00006484"/>
    </source>
</evidence>
<sequence length="255" mass="26956">MSAVAAASLAGRVALVTGGASGIGRAVCVALSQEGARCVIADRNITNAQQTREILTKAVDGEHSILQLDVGSYESVLLAFARLKELQKRPADIIVNCAGITRDGFLMEMTETMFDQVLNVNLKGTFLVTQLAARDMVNAQIPGSIVNISSIIGKLGNNGQSNYAASKAGVVGFTRSVAQELAKFNIRCNSIMPGFIDTPMVATVPEKIMNLVINNIPMRRKGTSEEVAEVVKFLASSESSYVTGSVIEVTGGLSM</sequence>
<keyword evidence="8" id="KW-0560">Oxidoreductase</keyword>
<dbReference type="EC" id="1.1.1.239" evidence="19"/>
<dbReference type="InterPro" id="IPR057326">
    <property type="entry name" value="KR_dom"/>
</dbReference>
<keyword evidence="10" id="KW-0443">Lipid metabolism</keyword>
<dbReference type="InterPro" id="IPR020904">
    <property type="entry name" value="Sc_DH/Rdtase_CS"/>
</dbReference>
<name>A0A1V9X4V5_9ACAR</name>
<dbReference type="GO" id="GO:0004303">
    <property type="term" value="F:estradiol 17-beta-dehydrogenase [NAD(P)+] activity"/>
    <property type="evidence" value="ECO:0007669"/>
    <property type="project" value="UniProtKB-EC"/>
</dbReference>
<evidence type="ECO:0000256" key="15">
    <source>
        <dbReference type="ARBA" id="ARBA00050232"/>
    </source>
</evidence>
<evidence type="ECO:0000256" key="24">
    <source>
        <dbReference type="ARBA" id="ARBA00083097"/>
    </source>
</evidence>
<evidence type="ECO:0000256" key="11">
    <source>
        <dbReference type="ARBA" id="ARBA00023128"/>
    </source>
</evidence>
<evidence type="ECO:0000256" key="14">
    <source>
        <dbReference type="ARBA" id="ARBA00049069"/>
    </source>
</evidence>
<comment type="similarity">
    <text evidence="3">Belongs to the short-chain dehydrogenases/reductases (SDR) family.</text>
</comment>
<evidence type="ECO:0000256" key="8">
    <source>
        <dbReference type="ARBA" id="ARBA00023002"/>
    </source>
</evidence>
<evidence type="ECO:0000256" key="23">
    <source>
        <dbReference type="ARBA" id="ARBA00081936"/>
    </source>
</evidence>
<dbReference type="InterPro" id="IPR036291">
    <property type="entry name" value="NAD(P)-bd_dom_sf"/>
</dbReference>
<comment type="pathway">
    <text evidence="13">Steroid biosynthesis; estrogen biosynthesis.</text>
</comment>
<dbReference type="AlphaFoldDB" id="A0A1V9X4V5"/>
<evidence type="ECO:0000256" key="12">
    <source>
        <dbReference type="ARBA" id="ARBA00023160"/>
    </source>
</evidence>
<dbReference type="GO" id="GO:0006633">
    <property type="term" value="P:fatty acid biosynthetic process"/>
    <property type="evidence" value="ECO:0007669"/>
    <property type="project" value="UniProtKB-KW"/>
</dbReference>
<evidence type="ECO:0000256" key="22">
    <source>
        <dbReference type="ARBA" id="ARBA00081419"/>
    </source>
</evidence>
<keyword evidence="28" id="KW-1185">Reference proteome</keyword>
<comment type="subunit">
    <text evidence="18">Heterotetramer with CBR4; contains two molecules of HSD17B8 and CBR4.</text>
</comment>
<evidence type="ECO:0000313" key="27">
    <source>
        <dbReference type="EMBL" id="OQR68650.1"/>
    </source>
</evidence>
<dbReference type="FunFam" id="3.40.50.720:FF:000231">
    <property type="entry name" value="Estradiol 17-beta-dehydrogenase 8"/>
    <property type="match status" value="1"/>
</dbReference>
<comment type="catalytic activity">
    <reaction evidence="17">
        <text>a (3R)-3-hydroxyacyl-CoA + NAD(+) = a 3-oxoacyl-CoA + NADH + H(+)</text>
        <dbReference type="Rhea" id="RHEA:32711"/>
        <dbReference type="ChEBI" id="CHEBI:15378"/>
        <dbReference type="ChEBI" id="CHEBI:57319"/>
        <dbReference type="ChEBI" id="CHEBI:57540"/>
        <dbReference type="ChEBI" id="CHEBI:57945"/>
        <dbReference type="ChEBI" id="CHEBI:90726"/>
        <dbReference type="EC" id="1.1.1.n12"/>
    </reaction>
    <physiologicalReaction direction="left-to-right" evidence="17">
        <dbReference type="Rhea" id="RHEA:32712"/>
    </physiologicalReaction>
</comment>
<dbReference type="PANTHER" id="PTHR42760:SF83">
    <property type="entry name" value="(3R)-3-HYDROXYACYL-COA DEHYDROGENASE"/>
    <property type="match status" value="1"/>
</dbReference>
<dbReference type="NCBIfam" id="NF009466">
    <property type="entry name" value="PRK12826.1-2"/>
    <property type="match status" value="1"/>
</dbReference>
<evidence type="ECO:0000256" key="25">
    <source>
        <dbReference type="ARBA" id="ARBA00083258"/>
    </source>
</evidence>
<comment type="catalytic activity">
    <reaction evidence="14">
        <text>17beta-estradiol + NAD(+) = estrone + NADH + H(+)</text>
        <dbReference type="Rhea" id="RHEA:24612"/>
        <dbReference type="ChEBI" id="CHEBI:15378"/>
        <dbReference type="ChEBI" id="CHEBI:16469"/>
        <dbReference type="ChEBI" id="CHEBI:17263"/>
        <dbReference type="ChEBI" id="CHEBI:57540"/>
        <dbReference type="ChEBI" id="CHEBI:57945"/>
        <dbReference type="EC" id="1.1.1.62"/>
    </reaction>
    <physiologicalReaction direction="left-to-right" evidence="14">
        <dbReference type="Rhea" id="RHEA:24613"/>
    </physiologicalReaction>
    <physiologicalReaction direction="right-to-left" evidence="14">
        <dbReference type="Rhea" id="RHEA:24614"/>
    </physiologicalReaction>
</comment>
<evidence type="ECO:0000256" key="18">
    <source>
        <dbReference type="ARBA" id="ARBA00065174"/>
    </source>
</evidence>
<comment type="catalytic activity">
    <reaction evidence="16">
        <text>17beta-hydroxy-5alpha-androstan-3-one + NAD(+) = 5alpha-androstan-3,17-dione + NADH + H(+)</text>
        <dbReference type="Rhea" id="RHEA:41992"/>
        <dbReference type="ChEBI" id="CHEBI:15378"/>
        <dbReference type="ChEBI" id="CHEBI:15994"/>
        <dbReference type="ChEBI" id="CHEBI:16330"/>
        <dbReference type="ChEBI" id="CHEBI:57540"/>
        <dbReference type="ChEBI" id="CHEBI:57945"/>
    </reaction>
    <physiologicalReaction direction="left-to-right" evidence="16">
        <dbReference type="Rhea" id="RHEA:41993"/>
    </physiologicalReaction>
</comment>
<evidence type="ECO:0000256" key="7">
    <source>
        <dbReference type="ARBA" id="ARBA00022832"/>
    </source>
</evidence>
<gene>
    <name evidence="27" type="ORF">BIW11_04522</name>
</gene>
<keyword evidence="11" id="KW-0496">Mitochondrion</keyword>
<evidence type="ECO:0000256" key="19">
    <source>
        <dbReference type="ARBA" id="ARBA00066822"/>
    </source>
</evidence>
<comment type="subcellular location">
    <subcellularLocation>
        <location evidence="1">Mitochondrion matrix</location>
    </subcellularLocation>
</comment>
<dbReference type="EMBL" id="MNPL01023924">
    <property type="protein sequence ID" value="OQR68650.1"/>
    <property type="molecule type" value="Genomic_DNA"/>
</dbReference>
<keyword evidence="9" id="KW-0520">NAD</keyword>
<comment type="catalytic activity">
    <reaction evidence="15">
        <text>testosterone + NAD(+) = androst-4-ene-3,17-dione + NADH + H(+)</text>
        <dbReference type="Rhea" id="RHEA:14929"/>
        <dbReference type="ChEBI" id="CHEBI:15378"/>
        <dbReference type="ChEBI" id="CHEBI:16422"/>
        <dbReference type="ChEBI" id="CHEBI:17347"/>
        <dbReference type="ChEBI" id="CHEBI:57540"/>
        <dbReference type="ChEBI" id="CHEBI:57945"/>
        <dbReference type="EC" id="1.1.1.239"/>
    </reaction>
    <physiologicalReaction direction="left-to-right" evidence="15">
        <dbReference type="Rhea" id="RHEA:14930"/>
    </physiologicalReaction>
</comment>
<evidence type="ECO:0000256" key="20">
    <source>
        <dbReference type="ARBA" id="ARBA00070911"/>
    </source>
</evidence>
<evidence type="ECO:0000256" key="1">
    <source>
        <dbReference type="ARBA" id="ARBA00004305"/>
    </source>
</evidence>
<dbReference type="SMART" id="SM00822">
    <property type="entry name" value="PKS_KR"/>
    <property type="match status" value="1"/>
</dbReference>
<comment type="pathway">
    <text evidence="2">Lipid metabolism; fatty acid biosynthesis.</text>
</comment>
<evidence type="ECO:0000256" key="10">
    <source>
        <dbReference type="ARBA" id="ARBA00023098"/>
    </source>
</evidence>
<dbReference type="Gene3D" id="3.40.50.720">
    <property type="entry name" value="NAD(P)-binding Rossmann-like Domain"/>
    <property type="match status" value="1"/>
</dbReference>
<dbReference type="GO" id="GO:0047035">
    <property type="term" value="F:testosterone dehydrogenase (NAD+) activity"/>
    <property type="evidence" value="ECO:0007669"/>
    <property type="project" value="UniProtKB-EC"/>
</dbReference>
<keyword evidence="7" id="KW-0276">Fatty acid metabolism</keyword>
<comment type="caution">
    <text evidence="27">The sequence shown here is derived from an EMBL/GenBank/DDBJ whole genome shotgun (WGS) entry which is preliminary data.</text>
</comment>
<proteinExistence type="inferred from homology"/>
<dbReference type="GO" id="GO:0008210">
    <property type="term" value="P:estrogen metabolic process"/>
    <property type="evidence" value="ECO:0007669"/>
    <property type="project" value="UniProtKB-ARBA"/>
</dbReference>
<evidence type="ECO:0000256" key="13">
    <source>
        <dbReference type="ARBA" id="ARBA00037929"/>
    </source>
</evidence>
<evidence type="ECO:0000256" key="17">
    <source>
        <dbReference type="ARBA" id="ARBA00052680"/>
    </source>
</evidence>
<keyword evidence="6" id="KW-0597">Phosphoprotein</keyword>
<keyword evidence="12" id="KW-0275">Fatty acid biosynthesis</keyword>
<reference evidence="27 28" key="1">
    <citation type="journal article" date="2017" name="Gigascience">
        <title>Draft genome of the honey bee ectoparasitic mite, Tropilaelaps mercedesae, is shaped by the parasitic life history.</title>
        <authorList>
            <person name="Dong X."/>
            <person name="Armstrong S.D."/>
            <person name="Xia D."/>
            <person name="Makepeace B.L."/>
            <person name="Darby A.C."/>
            <person name="Kadowaki T."/>
        </authorList>
    </citation>
    <scope>NUCLEOTIDE SEQUENCE [LARGE SCALE GENOMIC DNA]</scope>
    <source>
        <strain evidence="27">Wuxi-XJTLU</strain>
    </source>
</reference>
<accession>A0A1V9X4V5</accession>
<dbReference type="GO" id="GO:0048038">
    <property type="term" value="F:quinone binding"/>
    <property type="evidence" value="ECO:0007669"/>
    <property type="project" value="TreeGrafter"/>
</dbReference>